<dbReference type="PANTHER" id="PTHR45856:SF24">
    <property type="entry name" value="FUNGAL LIPASE-LIKE DOMAIN-CONTAINING PROTEIN"/>
    <property type="match status" value="1"/>
</dbReference>
<dbReference type="CDD" id="cd00519">
    <property type="entry name" value="Lipase_3"/>
    <property type="match status" value="1"/>
</dbReference>
<proteinExistence type="predicted"/>
<sequence>MGNASRGGQGRFGFGVALSLLLVAHCATLRPALALVQEKDDDGSKAFDLEYGQHIVDFNTVVYCPDGREIESWTCPTCRKNTTKNFQVDQVIHEFEINIQAYTGYSPTLGTFGHIQPSCSRSPSPPWELTTPPPASLLASFIRDADAFLFVFRGTKSDDIRNWLVDLSVLELDLDLPYPNSNGAKVHGGFYRAYAMTNVRVMVLQSWERLRAKHGADKKVIVTGHSLGGALATFCALDLKLQHNETDLQLYTLGSPRVGNEGFFNFFHNWIGDSVRIVHNFDIVPSLPPTFLGYHHIAREVWSVDTDQKQANGLPVLNNIVCDDSGEDEHCSDGACFASICTSIPDHMVYLNIELTCKV</sequence>
<dbReference type="SUPFAM" id="SSF53474">
    <property type="entry name" value="alpha/beta-Hydrolases"/>
    <property type="match status" value="1"/>
</dbReference>
<feature type="domain" description="Fungal lipase-type" evidence="2">
    <location>
        <begin position="150"/>
        <end position="290"/>
    </location>
</feature>
<dbReference type="Pfam" id="PF01764">
    <property type="entry name" value="Lipase_3"/>
    <property type="match status" value="1"/>
</dbReference>
<evidence type="ECO:0000259" key="2">
    <source>
        <dbReference type="Pfam" id="PF01764"/>
    </source>
</evidence>
<dbReference type="PANTHER" id="PTHR45856">
    <property type="entry name" value="ALPHA/BETA-HYDROLASES SUPERFAMILY PROTEIN"/>
    <property type="match status" value="1"/>
</dbReference>
<organism evidence="3 4">
    <name type="scientific">Chloropicon roscoffensis</name>
    <dbReference type="NCBI Taxonomy" id="1461544"/>
    <lineage>
        <taxon>Eukaryota</taxon>
        <taxon>Viridiplantae</taxon>
        <taxon>Chlorophyta</taxon>
        <taxon>Chloropicophyceae</taxon>
        <taxon>Chloropicales</taxon>
        <taxon>Chloropicaceae</taxon>
        <taxon>Chloropicon</taxon>
    </lineage>
</organism>
<evidence type="ECO:0000256" key="1">
    <source>
        <dbReference type="SAM" id="SignalP"/>
    </source>
</evidence>
<dbReference type="AlphaFoldDB" id="A0AAX4P3D4"/>
<feature type="signal peptide" evidence="1">
    <location>
        <begin position="1"/>
        <end position="34"/>
    </location>
</feature>
<dbReference type="InterPro" id="IPR002921">
    <property type="entry name" value="Fungal_lipase-type"/>
</dbReference>
<keyword evidence="1" id="KW-0732">Signal</keyword>
<feature type="chain" id="PRO_5043612699" evidence="1">
    <location>
        <begin position="35"/>
        <end position="359"/>
    </location>
</feature>
<dbReference type="EMBL" id="CP151503">
    <property type="protein sequence ID" value="WZN60501.1"/>
    <property type="molecule type" value="Genomic_DNA"/>
</dbReference>
<protein>
    <submittedName>
        <fullName evidence="3">Lipase</fullName>
    </submittedName>
</protein>
<dbReference type="InterPro" id="IPR029058">
    <property type="entry name" value="AB_hydrolase_fold"/>
</dbReference>
<dbReference type="GO" id="GO:0006629">
    <property type="term" value="P:lipid metabolic process"/>
    <property type="evidence" value="ECO:0007669"/>
    <property type="project" value="InterPro"/>
</dbReference>
<dbReference type="InterPro" id="IPR051218">
    <property type="entry name" value="Sec_MonoDiacylglyc_Lipase"/>
</dbReference>
<dbReference type="Proteomes" id="UP001472866">
    <property type="component" value="Chromosome 03"/>
</dbReference>
<evidence type="ECO:0000313" key="4">
    <source>
        <dbReference type="Proteomes" id="UP001472866"/>
    </source>
</evidence>
<dbReference type="Gene3D" id="3.40.50.1820">
    <property type="entry name" value="alpha/beta hydrolase"/>
    <property type="match status" value="1"/>
</dbReference>
<gene>
    <name evidence="3" type="ORF">HKI87_03g20350</name>
</gene>
<accession>A0AAX4P3D4</accession>
<keyword evidence="4" id="KW-1185">Reference proteome</keyword>
<evidence type="ECO:0000313" key="3">
    <source>
        <dbReference type="EMBL" id="WZN60501.1"/>
    </source>
</evidence>
<reference evidence="3 4" key="1">
    <citation type="submission" date="2024-03" db="EMBL/GenBank/DDBJ databases">
        <title>Complete genome sequence of the green alga Chloropicon roscoffensis RCC1871.</title>
        <authorList>
            <person name="Lemieux C."/>
            <person name="Pombert J.-F."/>
            <person name="Otis C."/>
            <person name="Turmel M."/>
        </authorList>
    </citation>
    <scope>NUCLEOTIDE SEQUENCE [LARGE SCALE GENOMIC DNA]</scope>
    <source>
        <strain evidence="3 4">RCC1871</strain>
    </source>
</reference>
<name>A0AAX4P3D4_9CHLO</name>